<protein>
    <recommendedName>
        <fullName evidence="2">Arrestin C-terminal-like domain-containing protein</fullName>
    </recommendedName>
</protein>
<feature type="region of interest" description="Disordered" evidence="1">
    <location>
        <begin position="260"/>
        <end position="453"/>
    </location>
</feature>
<dbReference type="InterPro" id="IPR011022">
    <property type="entry name" value="Arrestin_C-like"/>
</dbReference>
<feature type="compositionally biased region" description="Basic and acidic residues" evidence="1">
    <location>
        <begin position="504"/>
        <end position="525"/>
    </location>
</feature>
<feature type="compositionally biased region" description="Basic and acidic residues" evidence="1">
    <location>
        <begin position="301"/>
        <end position="317"/>
    </location>
</feature>
<dbReference type="Gene3D" id="2.60.40.640">
    <property type="match status" value="2"/>
</dbReference>
<dbReference type="InterPro" id="IPR050357">
    <property type="entry name" value="Arrestin_domain-protein"/>
</dbReference>
<dbReference type="GO" id="GO:0005829">
    <property type="term" value="C:cytosol"/>
    <property type="evidence" value="ECO:0007669"/>
    <property type="project" value="TreeGrafter"/>
</dbReference>
<comment type="caution">
    <text evidence="3">The sequence shown here is derived from an EMBL/GenBank/DDBJ whole genome shotgun (WGS) entry which is preliminary data.</text>
</comment>
<evidence type="ECO:0000259" key="2">
    <source>
        <dbReference type="SMART" id="SM01017"/>
    </source>
</evidence>
<feature type="non-terminal residue" evidence="3">
    <location>
        <position position="854"/>
    </location>
</feature>
<dbReference type="SUPFAM" id="SSF81296">
    <property type="entry name" value="E set domains"/>
    <property type="match status" value="1"/>
</dbReference>
<dbReference type="AlphaFoldDB" id="A0A4Y9XR98"/>
<feature type="compositionally biased region" description="Basic and acidic residues" evidence="1">
    <location>
        <begin position="260"/>
        <end position="270"/>
    </location>
</feature>
<name>A0A4Y9XR98_9AGAM</name>
<dbReference type="Pfam" id="PF00339">
    <property type="entry name" value="Arrestin_N"/>
    <property type="match status" value="1"/>
</dbReference>
<dbReference type="GO" id="GO:0005886">
    <property type="term" value="C:plasma membrane"/>
    <property type="evidence" value="ECO:0007669"/>
    <property type="project" value="TreeGrafter"/>
</dbReference>
<feature type="compositionally biased region" description="Low complexity" evidence="1">
    <location>
        <begin position="384"/>
        <end position="406"/>
    </location>
</feature>
<evidence type="ECO:0000256" key="1">
    <source>
        <dbReference type="SAM" id="MobiDB-lite"/>
    </source>
</evidence>
<keyword evidence="4" id="KW-1185">Reference proteome</keyword>
<feature type="compositionally biased region" description="Polar residues" evidence="1">
    <location>
        <begin position="350"/>
        <end position="363"/>
    </location>
</feature>
<dbReference type="InterPro" id="IPR014756">
    <property type="entry name" value="Ig_E-set"/>
</dbReference>
<proteinExistence type="predicted"/>
<dbReference type="InterPro" id="IPR014752">
    <property type="entry name" value="Arrestin-like_C"/>
</dbReference>
<dbReference type="GO" id="GO:0031625">
    <property type="term" value="F:ubiquitin protein ligase binding"/>
    <property type="evidence" value="ECO:0007669"/>
    <property type="project" value="TreeGrafter"/>
</dbReference>
<dbReference type="PANTHER" id="PTHR11188:SF17">
    <property type="entry name" value="FI21816P1"/>
    <property type="match status" value="1"/>
</dbReference>
<gene>
    <name evidence="3" type="ORF">EVG20_g11187</name>
</gene>
<feature type="region of interest" description="Disordered" evidence="1">
    <location>
        <begin position="478"/>
        <end position="529"/>
    </location>
</feature>
<dbReference type="OrthoDB" id="2238745at2759"/>
<evidence type="ECO:0000313" key="3">
    <source>
        <dbReference type="EMBL" id="TFY51059.1"/>
    </source>
</evidence>
<dbReference type="SMART" id="SM01017">
    <property type="entry name" value="Arrestin_C"/>
    <property type="match status" value="1"/>
</dbReference>
<reference evidence="3 4" key="1">
    <citation type="submission" date="2019-02" db="EMBL/GenBank/DDBJ databases">
        <title>Genome sequencing of the rare red list fungi Dentipellis fragilis.</title>
        <authorList>
            <person name="Buettner E."/>
            <person name="Kellner H."/>
        </authorList>
    </citation>
    <scope>NUCLEOTIDE SEQUENCE [LARGE SCALE GENOMIC DNA]</scope>
    <source>
        <strain evidence="3 4">DSM 105465</strain>
    </source>
</reference>
<dbReference type="Proteomes" id="UP000298327">
    <property type="component" value="Unassembled WGS sequence"/>
</dbReference>
<dbReference type="STRING" id="205917.A0A4Y9XR98"/>
<evidence type="ECO:0000313" key="4">
    <source>
        <dbReference type="Proteomes" id="UP000298327"/>
    </source>
</evidence>
<feature type="domain" description="Arrestin C-terminal-like" evidence="2">
    <location>
        <begin position="641"/>
        <end position="833"/>
    </location>
</feature>
<dbReference type="Pfam" id="PF02752">
    <property type="entry name" value="Arrestin_C"/>
    <property type="match status" value="1"/>
</dbReference>
<dbReference type="PANTHER" id="PTHR11188">
    <property type="entry name" value="ARRESTIN DOMAIN CONTAINING PROTEIN"/>
    <property type="match status" value="1"/>
</dbReference>
<feature type="compositionally biased region" description="Basic and acidic residues" evidence="1">
    <location>
        <begin position="370"/>
        <end position="383"/>
    </location>
</feature>
<dbReference type="InterPro" id="IPR011021">
    <property type="entry name" value="Arrestin-like_N"/>
</dbReference>
<sequence length="854" mass="95637">MRKRITRLYDPAFLTDASRPFAKWELAAHVQLPDDEKSAVTPGMEETVAETLDASGRVLGRWVVLWGEDGKGECLGIGRIQRYFNVHEELLDNDETSREADVQPFAAKSAGTQNARTLKGIRHLYRSVECLTWIPHSHTIMPTTKAPHKTSLNICLTESVVFLRCVDFSGRRQNSPDAPNCMLRGLLTLSLSKPTRISSIEVELLGKTRVSWPEGIGARRTEVLEEHKIFSATQTFFKASTTPSPAARRTLSVGPGLAYYRDERDHDLPPHTHTPPHNAVAGPSEPDDTVRRGRDRTRRRLSADHSIFQRDPVEHHPNSRSPTPLHSPGFSPEHTPPYTPIAVEAPVSFRSHSPTSARSSVSYIPSPAAHPHEVEVVPRDNRSVSRPPSLSRPYPNSSSNSSFRSPVEASLSRQVSSVDERDHPYSAFSEPLSHPTAPLGLGVDVPRREPSLDDYRGRKNWRYSLASVSSVILDAMKERVRSSSPQDRPGRARGRGAGRSTDAYARDVSHSRGRTPEPKGKEREYPGVGLGSAYSHVRERTALERVGEVLGLEEEHKEFGDGWREFKKGTYTFPISFAIPSNVPPTLTCDYGSVTWRLKAYVHRPGTFTTKLTAVRDVILVASPSEDDTEDTENIVVERLWDDQLQYRLAVSGRMFHIGGEMPVYMSFLPMAKMKIHRISVILDERVDYWIHQRRYSRSDFTSRFPLLVLKNPSENNKTAPPILPLDSNDAAAWSNSPLSTLITPEDDASEMAASFMGPGPWTLHATLKLPEACGLLHFTNRNKKSNIQIQHTLKIVLRVERGDDLHVDAKTGKRKLFDIVVQTPVHILSCLCSSQYMYLPRYSETLSDESLPP</sequence>
<dbReference type="GO" id="GO:0030674">
    <property type="term" value="F:protein-macromolecule adaptor activity"/>
    <property type="evidence" value="ECO:0007669"/>
    <property type="project" value="TreeGrafter"/>
</dbReference>
<organism evidence="3 4">
    <name type="scientific">Dentipellis fragilis</name>
    <dbReference type="NCBI Taxonomy" id="205917"/>
    <lineage>
        <taxon>Eukaryota</taxon>
        <taxon>Fungi</taxon>
        <taxon>Dikarya</taxon>
        <taxon>Basidiomycota</taxon>
        <taxon>Agaricomycotina</taxon>
        <taxon>Agaricomycetes</taxon>
        <taxon>Russulales</taxon>
        <taxon>Hericiaceae</taxon>
        <taxon>Dentipellis</taxon>
    </lineage>
</organism>
<dbReference type="EMBL" id="SEOQ01001623">
    <property type="protein sequence ID" value="TFY51059.1"/>
    <property type="molecule type" value="Genomic_DNA"/>
</dbReference>
<dbReference type="GO" id="GO:0070086">
    <property type="term" value="P:ubiquitin-dependent endocytosis"/>
    <property type="evidence" value="ECO:0007669"/>
    <property type="project" value="TreeGrafter"/>
</dbReference>
<accession>A0A4Y9XR98</accession>